<dbReference type="EMBL" id="UOGI01000058">
    <property type="protein sequence ID" value="VAX29699.1"/>
    <property type="molecule type" value="Genomic_DNA"/>
</dbReference>
<evidence type="ECO:0000313" key="3">
    <source>
        <dbReference type="EMBL" id="VAX29699.1"/>
    </source>
</evidence>
<keyword evidence="2" id="KW-0812">Transmembrane</keyword>
<name>A0A3B1CHK1_9ZZZZ</name>
<accession>A0A3B1CHK1</accession>
<feature type="region of interest" description="Disordered" evidence="1">
    <location>
        <begin position="84"/>
        <end position="113"/>
    </location>
</feature>
<keyword evidence="2" id="KW-1133">Transmembrane helix</keyword>
<evidence type="ECO:0000256" key="1">
    <source>
        <dbReference type="SAM" id="MobiDB-lite"/>
    </source>
</evidence>
<sequence length="113" mass="12770">MNEKTRLEQELEKVQNKGKQWRGIVALLFVLLLLAALYIVNLRQKLYDAHEMIRTLNLKTDTLGLEIETLQVDTARCSDALTVPEEAGKEKQGLNLIPEGPEKTIGESKDLQP</sequence>
<proteinExistence type="predicted"/>
<feature type="compositionally biased region" description="Basic and acidic residues" evidence="1">
    <location>
        <begin position="100"/>
        <end position="113"/>
    </location>
</feature>
<protein>
    <submittedName>
        <fullName evidence="3">Uncharacterized protein</fullName>
    </submittedName>
</protein>
<reference evidence="3" key="1">
    <citation type="submission" date="2018-06" db="EMBL/GenBank/DDBJ databases">
        <authorList>
            <person name="Zhirakovskaya E."/>
        </authorList>
    </citation>
    <scope>NUCLEOTIDE SEQUENCE</scope>
</reference>
<organism evidence="3">
    <name type="scientific">hydrothermal vent metagenome</name>
    <dbReference type="NCBI Taxonomy" id="652676"/>
    <lineage>
        <taxon>unclassified sequences</taxon>
        <taxon>metagenomes</taxon>
        <taxon>ecological metagenomes</taxon>
    </lineage>
</organism>
<feature type="transmembrane region" description="Helical" evidence="2">
    <location>
        <begin position="21"/>
        <end position="40"/>
    </location>
</feature>
<gene>
    <name evidence="3" type="ORF">MNBD_NITROSPIRAE03-191</name>
</gene>
<dbReference type="AlphaFoldDB" id="A0A3B1CHK1"/>
<evidence type="ECO:0000256" key="2">
    <source>
        <dbReference type="SAM" id="Phobius"/>
    </source>
</evidence>
<keyword evidence="2" id="KW-0472">Membrane</keyword>